<keyword evidence="8" id="KW-1133">Transmembrane helix</keyword>
<dbReference type="EMBL" id="PVNP01000020">
    <property type="protein sequence ID" value="PRO75067.1"/>
    <property type="molecule type" value="Genomic_DNA"/>
</dbReference>
<comment type="caution">
    <text evidence="10">The sequence shown here is derived from an EMBL/GenBank/DDBJ whole genome shotgun (WGS) entry which is preliminary data.</text>
</comment>
<dbReference type="OrthoDB" id="9121563at2"/>
<feature type="transmembrane region" description="Helical" evidence="8">
    <location>
        <begin position="136"/>
        <end position="160"/>
    </location>
</feature>
<reference evidence="11" key="1">
    <citation type="journal article" date="2020" name="Int. J. Syst. Evol. Microbiol.">
        <title>Alteromonas alba sp. nov., a marine bacterium isolated from the seawater of the West Pacific Ocean.</title>
        <authorList>
            <person name="Sun C."/>
            <person name="Wu Y.-H."/>
            <person name="Xamxidin M."/>
            <person name="Cheng H."/>
            <person name="Xu X.-W."/>
        </authorList>
    </citation>
    <scope>NUCLEOTIDE SEQUENCE [LARGE SCALE GENOMIC DNA]</scope>
    <source>
        <strain evidence="11">190</strain>
    </source>
</reference>
<feature type="transmembrane region" description="Helical" evidence="8">
    <location>
        <begin position="12"/>
        <end position="30"/>
    </location>
</feature>
<evidence type="ECO:0000256" key="4">
    <source>
        <dbReference type="ARBA" id="ARBA00022553"/>
    </source>
</evidence>
<evidence type="ECO:0000256" key="7">
    <source>
        <dbReference type="ARBA" id="ARBA00023012"/>
    </source>
</evidence>
<gene>
    <name evidence="10" type="ORF">C6Y40_03110</name>
</gene>
<comment type="subcellular location">
    <subcellularLocation>
        <location evidence="2">Membrane</location>
    </subcellularLocation>
</comment>
<dbReference type="PANTHER" id="PTHR45436:SF5">
    <property type="entry name" value="SENSOR HISTIDINE KINASE TRCS"/>
    <property type="match status" value="1"/>
</dbReference>
<evidence type="ECO:0000256" key="2">
    <source>
        <dbReference type="ARBA" id="ARBA00004370"/>
    </source>
</evidence>
<organism evidence="10 11">
    <name type="scientific">Alteromonas alba</name>
    <dbReference type="NCBI Taxonomy" id="2079529"/>
    <lineage>
        <taxon>Bacteria</taxon>
        <taxon>Pseudomonadati</taxon>
        <taxon>Pseudomonadota</taxon>
        <taxon>Gammaproteobacteria</taxon>
        <taxon>Alteromonadales</taxon>
        <taxon>Alteromonadaceae</taxon>
        <taxon>Alteromonas/Salinimonas group</taxon>
        <taxon>Alteromonas</taxon>
    </lineage>
</organism>
<evidence type="ECO:0000313" key="11">
    <source>
        <dbReference type="Proteomes" id="UP000238949"/>
    </source>
</evidence>
<dbReference type="InterPro" id="IPR003661">
    <property type="entry name" value="HisK_dim/P_dom"/>
</dbReference>
<dbReference type="AlphaFoldDB" id="A0A2S9VF26"/>
<keyword evidence="4" id="KW-0597">Phosphoprotein</keyword>
<dbReference type="InterPro" id="IPR050428">
    <property type="entry name" value="TCS_sensor_his_kinase"/>
</dbReference>
<dbReference type="Pfam" id="PF00512">
    <property type="entry name" value="HisKA"/>
    <property type="match status" value="1"/>
</dbReference>
<protein>
    <recommendedName>
        <fullName evidence="3">histidine kinase</fullName>
        <ecNumber evidence="3">2.7.13.3</ecNumber>
    </recommendedName>
</protein>
<keyword evidence="5" id="KW-0808">Transferase</keyword>
<name>A0A2S9VF26_9ALTE</name>
<evidence type="ECO:0000256" key="1">
    <source>
        <dbReference type="ARBA" id="ARBA00000085"/>
    </source>
</evidence>
<sequence>MTMKFKGIQAQLFIAFGTLVLIIGLFYTRLSMLFMEVTQDIVASHLLSMEITQLENSWADNSQLSVLSPSSAAYTIINHDSELPGKLTPSTYGDNVATVAGQEAVYFQPFTLPDIPARGVMVQANELLPLANFASIYQVFLFSVSAAALILAILSTWFLASRLAKPIQRLSVSIKRQSPDSPCQISGERRQDEIGELANSFKNTYSELQEAWQRERDFTRDVSHELRTPITLLKNTLAINDNLISDPAERQLIEQATNTLQQTVEVLLALARKENLQFSEVKLLPVLEKQLLALYQIYPDQAFNADIELPDNFTLPGNTYLITLLCQNLINNGFYHGGGGGMRIYVQSAHLVFENPLTESPSRPYYQGLGHGQYLVQRIASVMHWQVSIEQSATHYRVLLSW</sequence>
<evidence type="ECO:0000256" key="5">
    <source>
        <dbReference type="ARBA" id="ARBA00022679"/>
    </source>
</evidence>
<dbReference type="Gene3D" id="6.10.340.10">
    <property type="match status" value="1"/>
</dbReference>
<evidence type="ECO:0000256" key="6">
    <source>
        <dbReference type="ARBA" id="ARBA00022777"/>
    </source>
</evidence>
<feature type="domain" description="HAMP" evidence="9">
    <location>
        <begin position="161"/>
        <end position="213"/>
    </location>
</feature>
<dbReference type="SUPFAM" id="SSF55874">
    <property type="entry name" value="ATPase domain of HSP90 chaperone/DNA topoisomerase II/histidine kinase"/>
    <property type="match status" value="1"/>
</dbReference>
<dbReference type="CDD" id="cd06225">
    <property type="entry name" value="HAMP"/>
    <property type="match status" value="1"/>
</dbReference>
<keyword evidence="7" id="KW-0902">Two-component regulatory system</keyword>
<dbReference type="CDD" id="cd00082">
    <property type="entry name" value="HisKA"/>
    <property type="match status" value="1"/>
</dbReference>
<dbReference type="GO" id="GO:0000155">
    <property type="term" value="F:phosphorelay sensor kinase activity"/>
    <property type="evidence" value="ECO:0007669"/>
    <property type="project" value="InterPro"/>
</dbReference>
<proteinExistence type="predicted"/>
<dbReference type="RefSeq" id="WP_105933298.1">
    <property type="nucleotide sequence ID" value="NZ_PVNP01000020.1"/>
</dbReference>
<dbReference type="InterPro" id="IPR003660">
    <property type="entry name" value="HAMP_dom"/>
</dbReference>
<dbReference type="Gene3D" id="1.10.287.130">
    <property type="match status" value="1"/>
</dbReference>
<dbReference type="InterPro" id="IPR036890">
    <property type="entry name" value="HATPase_C_sf"/>
</dbReference>
<dbReference type="EC" id="2.7.13.3" evidence="3"/>
<accession>A0A2S9VF26</accession>
<dbReference type="SUPFAM" id="SSF47384">
    <property type="entry name" value="Homodimeric domain of signal transducing histidine kinase"/>
    <property type="match status" value="1"/>
</dbReference>
<evidence type="ECO:0000256" key="3">
    <source>
        <dbReference type="ARBA" id="ARBA00012438"/>
    </source>
</evidence>
<keyword evidence="6" id="KW-0418">Kinase</keyword>
<dbReference type="SMART" id="SM00388">
    <property type="entry name" value="HisKA"/>
    <property type="match status" value="1"/>
</dbReference>
<evidence type="ECO:0000313" key="10">
    <source>
        <dbReference type="EMBL" id="PRO75067.1"/>
    </source>
</evidence>
<dbReference type="Proteomes" id="UP000238949">
    <property type="component" value="Unassembled WGS sequence"/>
</dbReference>
<dbReference type="InterPro" id="IPR036097">
    <property type="entry name" value="HisK_dim/P_sf"/>
</dbReference>
<evidence type="ECO:0000259" key="9">
    <source>
        <dbReference type="PROSITE" id="PS50885"/>
    </source>
</evidence>
<evidence type="ECO:0000256" key="8">
    <source>
        <dbReference type="SAM" id="Phobius"/>
    </source>
</evidence>
<dbReference type="PROSITE" id="PS50885">
    <property type="entry name" value="HAMP"/>
    <property type="match status" value="1"/>
</dbReference>
<dbReference type="PANTHER" id="PTHR45436">
    <property type="entry name" value="SENSOR HISTIDINE KINASE YKOH"/>
    <property type="match status" value="1"/>
</dbReference>
<keyword evidence="11" id="KW-1185">Reference proteome</keyword>
<dbReference type="GO" id="GO:0005886">
    <property type="term" value="C:plasma membrane"/>
    <property type="evidence" value="ECO:0007669"/>
    <property type="project" value="TreeGrafter"/>
</dbReference>
<keyword evidence="8" id="KW-0472">Membrane</keyword>
<comment type="catalytic activity">
    <reaction evidence="1">
        <text>ATP + protein L-histidine = ADP + protein N-phospho-L-histidine.</text>
        <dbReference type="EC" id="2.7.13.3"/>
    </reaction>
</comment>
<keyword evidence="8" id="KW-0812">Transmembrane</keyword>